<keyword evidence="7" id="KW-1185">Reference proteome</keyword>
<keyword evidence="3" id="KW-0808">Transferase</keyword>
<dbReference type="HOGENOM" id="CLU_061131_0_0_3"/>
<evidence type="ECO:0000256" key="3">
    <source>
        <dbReference type="ARBA" id="ARBA00022679"/>
    </source>
</evidence>
<dbReference type="Gene3D" id="3.40.630.30">
    <property type="match status" value="1"/>
</dbReference>
<dbReference type="PANTHER" id="PTHR37323">
    <property type="entry name" value="GCN5-RELATED N-ACETYLTRANSFERASE"/>
    <property type="match status" value="1"/>
</dbReference>
<keyword evidence="5" id="KW-0012">Acyltransferase</keyword>
<dbReference type="AlphaFoldDB" id="Q7U955"/>
<evidence type="ECO:0000313" key="7">
    <source>
        <dbReference type="Proteomes" id="UP000001422"/>
    </source>
</evidence>
<dbReference type="PANTHER" id="PTHR37323:SF1">
    <property type="entry name" value="L-ORNITHINE N(ALPHA)-ACYLTRANSFERASE"/>
    <property type="match status" value="1"/>
</dbReference>
<evidence type="ECO:0000256" key="2">
    <source>
        <dbReference type="ARBA" id="ARBA00022516"/>
    </source>
</evidence>
<dbReference type="InterPro" id="IPR052351">
    <property type="entry name" value="Ornithine_N-alpha-AT"/>
</dbReference>
<protein>
    <recommendedName>
        <fullName evidence="8">GNAT family N-acetyltransferase</fullName>
    </recommendedName>
</protein>
<reference evidence="6 7" key="1">
    <citation type="journal article" date="2003" name="Nature">
        <title>The genome of a motile marine Synechococcus.</title>
        <authorList>
            <person name="Palenik B."/>
            <person name="Brahamsha B."/>
            <person name="Larimer F."/>
            <person name="Land M."/>
            <person name="Hauser L."/>
            <person name="Chain P."/>
            <person name="Lamerdin J."/>
            <person name="Regala W."/>
            <person name="Allen E.A."/>
            <person name="McCarren J."/>
            <person name="Paulsen I."/>
            <person name="Dufresne A."/>
            <person name="Partensky F."/>
            <person name="Webb E."/>
            <person name="Waterbury J."/>
        </authorList>
    </citation>
    <scope>NUCLEOTIDE SEQUENCE [LARGE SCALE GENOMIC DNA]</scope>
    <source>
        <strain evidence="6 7">WH8102</strain>
    </source>
</reference>
<organism evidence="6 7">
    <name type="scientific">Parasynechococcus marenigrum (strain WH8102)</name>
    <dbReference type="NCBI Taxonomy" id="84588"/>
    <lineage>
        <taxon>Bacteria</taxon>
        <taxon>Bacillati</taxon>
        <taxon>Cyanobacteriota</taxon>
        <taxon>Cyanophyceae</taxon>
        <taxon>Synechococcales</taxon>
        <taxon>Prochlorococcaceae</taxon>
        <taxon>Parasynechococcus</taxon>
        <taxon>Parasynechococcus marenigrum</taxon>
    </lineage>
</organism>
<name>Q7U955_PARMW</name>
<comment type="pathway">
    <text evidence="1">Lipid metabolism.</text>
</comment>
<dbReference type="EMBL" id="BX569690">
    <property type="protein sequence ID" value="CAE06918.1"/>
    <property type="molecule type" value="Genomic_DNA"/>
</dbReference>
<evidence type="ECO:0000313" key="6">
    <source>
        <dbReference type="EMBL" id="CAE06918.1"/>
    </source>
</evidence>
<keyword evidence="2" id="KW-0444">Lipid biosynthesis</keyword>
<dbReference type="Proteomes" id="UP000001422">
    <property type="component" value="Chromosome"/>
</dbReference>
<dbReference type="RefSeq" id="WP_011127277.1">
    <property type="nucleotide sequence ID" value="NC_005070.1"/>
</dbReference>
<dbReference type="InterPro" id="IPR016181">
    <property type="entry name" value="Acyl_CoA_acyltransferase"/>
</dbReference>
<evidence type="ECO:0000256" key="1">
    <source>
        <dbReference type="ARBA" id="ARBA00005189"/>
    </source>
</evidence>
<dbReference type="SUPFAM" id="SSF55729">
    <property type="entry name" value="Acyl-CoA N-acyltransferases (Nat)"/>
    <property type="match status" value="1"/>
</dbReference>
<evidence type="ECO:0000256" key="5">
    <source>
        <dbReference type="ARBA" id="ARBA00023315"/>
    </source>
</evidence>
<evidence type="ECO:0000256" key="4">
    <source>
        <dbReference type="ARBA" id="ARBA00023098"/>
    </source>
</evidence>
<evidence type="ECO:0008006" key="8">
    <source>
        <dbReference type="Google" id="ProtNLM"/>
    </source>
</evidence>
<keyword evidence="4" id="KW-0443">Lipid metabolism</keyword>
<dbReference type="KEGG" id="syw:SYNW0403"/>
<dbReference type="eggNOG" id="COG3176">
    <property type="taxonomic scope" value="Bacteria"/>
</dbReference>
<sequence length="303" mass="33534">MTLSGPSIPSVVASSTETRLLTIDDLDLHLIAGNAFDAVADAVGQLRESTYRKQLSGSGDERDLDGRDPHYDHLLLVERSSGDLAGSARLQFIPVGASSLPGSSGSYLEHVYPGIKADLASRTNHLEIGRVALAERFQRQPHSLMALFRGGLLIAARSGYQLLHGLVSYNHFAHSDAVNAAFLSALLRPPYRRCDARLPAPRHPVPGIRADDTPHPSGHIQALEQEIRETLSDDFRLPVLLRQYVNLMQAEVCDLSLALDFNHITEILMVADLRLLPPERLALFIDLPHQPVYQRFSWYRGDE</sequence>
<dbReference type="GO" id="GO:0006629">
    <property type="term" value="P:lipid metabolic process"/>
    <property type="evidence" value="ECO:0007669"/>
    <property type="project" value="UniProtKB-KW"/>
</dbReference>
<dbReference type="Pfam" id="PF13444">
    <property type="entry name" value="Acetyltransf_5"/>
    <property type="match status" value="1"/>
</dbReference>
<gene>
    <name evidence="6" type="ordered locus">SYNW0403</name>
</gene>
<accession>Q7U955</accession>
<dbReference type="GO" id="GO:0016746">
    <property type="term" value="F:acyltransferase activity"/>
    <property type="evidence" value="ECO:0007669"/>
    <property type="project" value="UniProtKB-KW"/>
</dbReference>
<proteinExistence type="predicted"/>
<dbReference type="STRING" id="84588.SYNW0403"/>